<dbReference type="InterPro" id="IPR036116">
    <property type="entry name" value="FN3_sf"/>
</dbReference>
<gene>
    <name evidence="4" type="ordered locus">Emtol_1994</name>
</gene>
<feature type="chain" id="PRO_5046259898" description="Fibronectin type-III domain-containing protein" evidence="3">
    <location>
        <begin position="22"/>
        <end position="403"/>
    </location>
</feature>
<evidence type="ECO:0000313" key="5">
    <source>
        <dbReference type="Proteomes" id="UP000002875"/>
    </source>
</evidence>
<dbReference type="InterPro" id="IPR013783">
    <property type="entry name" value="Ig-like_fold"/>
</dbReference>
<dbReference type="Proteomes" id="UP000002875">
    <property type="component" value="Chromosome"/>
</dbReference>
<evidence type="ECO:0000313" key="4">
    <source>
        <dbReference type="EMBL" id="AFK03134.1"/>
    </source>
</evidence>
<dbReference type="RefSeq" id="WP_015028832.1">
    <property type="nucleotide sequence ID" value="NC_018748.1"/>
</dbReference>
<dbReference type="Gene3D" id="2.60.40.10">
    <property type="entry name" value="Immunoglobulins"/>
    <property type="match status" value="1"/>
</dbReference>
<keyword evidence="2" id="KW-0677">Repeat</keyword>
<protein>
    <recommendedName>
        <fullName evidence="6">Fibronectin type-III domain-containing protein</fullName>
    </recommendedName>
</protein>
<dbReference type="InterPro" id="IPR052574">
    <property type="entry name" value="CDIRP"/>
</dbReference>
<reference evidence="4 5" key="1">
    <citation type="submission" date="2011-07" db="EMBL/GenBank/DDBJ databases">
        <title>The complete genome of chromosome of Emticicia oligotrophica DSM 17448.</title>
        <authorList>
            <consortium name="US DOE Joint Genome Institute (JGI-PGF)"/>
            <person name="Lucas S."/>
            <person name="Han J."/>
            <person name="Lapidus A."/>
            <person name="Bruce D."/>
            <person name="Goodwin L."/>
            <person name="Pitluck S."/>
            <person name="Peters L."/>
            <person name="Kyrpides N."/>
            <person name="Mavromatis K."/>
            <person name="Ivanova N."/>
            <person name="Ovchinnikova G."/>
            <person name="Teshima H."/>
            <person name="Detter J.C."/>
            <person name="Tapia R."/>
            <person name="Han C."/>
            <person name="Land M."/>
            <person name="Hauser L."/>
            <person name="Markowitz V."/>
            <person name="Cheng J.-F."/>
            <person name="Hugenholtz P."/>
            <person name="Woyke T."/>
            <person name="Wu D."/>
            <person name="Tindall B."/>
            <person name="Pomrenke H."/>
            <person name="Brambilla E."/>
            <person name="Klenk H.-P."/>
            <person name="Eisen J.A."/>
        </authorList>
    </citation>
    <scope>NUCLEOTIDE SEQUENCE [LARGE SCALE GENOMIC DNA]</scope>
    <source>
        <strain evidence="4 5">DSM 17448</strain>
    </source>
</reference>
<dbReference type="SUPFAM" id="SSF49265">
    <property type="entry name" value="Fibronectin type III"/>
    <property type="match status" value="1"/>
</dbReference>
<dbReference type="InterPro" id="IPR003961">
    <property type="entry name" value="FN3_dom"/>
</dbReference>
<keyword evidence="3" id="KW-0732">Signal</keyword>
<dbReference type="PANTHER" id="PTHR47566:SF1">
    <property type="entry name" value="PROTEIN NUD1"/>
    <property type="match status" value="1"/>
</dbReference>
<evidence type="ECO:0008006" key="6">
    <source>
        <dbReference type="Google" id="ProtNLM"/>
    </source>
</evidence>
<organism evidence="4 5">
    <name type="scientific">Emticicia oligotrophica (strain DSM 17448 / CIP 109782 / MTCC 6937 / GPTSA100-15)</name>
    <dbReference type="NCBI Taxonomy" id="929562"/>
    <lineage>
        <taxon>Bacteria</taxon>
        <taxon>Pseudomonadati</taxon>
        <taxon>Bacteroidota</taxon>
        <taxon>Cytophagia</taxon>
        <taxon>Cytophagales</taxon>
        <taxon>Leadbetterellaceae</taxon>
        <taxon>Emticicia</taxon>
    </lineage>
</organism>
<dbReference type="InterPro" id="IPR032675">
    <property type="entry name" value="LRR_dom_sf"/>
</dbReference>
<evidence type="ECO:0000256" key="3">
    <source>
        <dbReference type="SAM" id="SignalP"/>
    </source>
</evidence>
<dbReference type="CDD" id="cd00063">
    <property type="entry name" value="FN3"/>
    <property type="match status" value="1"/>
</dbReference>
<dbReference type="Gene3D" id="3.80.10.10">
    <property type="entry name" value="Ribonuclease Inhibitor"/>
    <property type="match status" value="1"/>
</dbReference>
<dbReference type="SUPFAM" id="SSF52058">
    <property type="entry name" value="L domain-like"/>
    <property type="match status" value="1"/>
</dbReference>
<accession>A0ABN4ALN1</accession>
<evidence type="ECO:0000256" key="1">
    <source>
        <dbReference type="ARBA" id="ARBA00022614"/>
    </source>
</evidence>
<proteinExistence type="predicted"/>
<dbReference type="EMBL" id="CP002961">
    <property type="protein sequence ID" value="AFK03134.1"/>
    <property type="molecule type" value="Genomic_DNA"/>
</dbReference>
<name>A0ABN4ALN1_EMTOG</name>
<sequence>MNYLRFLAAFFILSVCFSCKTKEVVKPNSPPSPFTVTATLADNGKDIILKWTKSKDPDGDAVTYTVVYKDTLIRHLNDTTYIIKNVPYDTEVKGSIVAKDLKGGANVAQFSSKTPSLYIKIPDINFENALIRLKIDDIQDGQVLRSNAEKVTDLRLNNSKSNNKISSLTGIESFINLTYLDCTYNQLISLDVSKNTNLVYLFCYINQLDSLDISKNTKLIQIDCGGNNLISLDVSKNKAMRSLAFASNEVTNLDISNNLNLERLTCSGNQLTHLDLSKNIGLRYLDCSYNSLVNLDISNNSFLDEFYCSYNQLTRLDLSKNTVLRNFSCFVNNLTSLDVSKNTKLRLLSCSENQLLNLDISKNTILENLYCQNNKIQTICVSNLNQPQIRWQKDPTATYKVCN</sequence>
<feature type="signal peptide" evidence="3">
    <location>
        <begin position="1"/>
        <end position="21"/>
    </location>
</feature>
<keyword evidence="5" id="KW-1185">Reference proteome</keyword>
<dbReference type="PANTHER" id="PTHR47566">
    <property type="match status" value="1"/>
</dbReference>
<evidence type="ECO:0000256" key="2">
    <source>
        <dbReference type="ARBA" id="ARBA00022737"/>
    </source>
</evidence>
<keyword evidence="1" id="KW-0433">Leucine-rich repeat</keyword>